<dbReference type="PROSITE" id="PS50294">
    <property type="entry name" value="WD_REPEATS_REGION"/>
    <property type="match status" value="1"/>
</dbReference>
<dbReference type="InterPro" id="IPR019775">
    <property type="entry name" value="WD40_repeat_CS"/>
</dbReference>
<evidence type="ECO:0000313" key="8">
    <source>
        <dbReference type="Proteomes" id="UP000751190"/>
    </source>
</evidence>
<keyword evidence="8" id="KW-1185">Reference proteome</keyword>
<keyword evidence="3" id="KW-0677">Repeat</keyword>
<feature type="compositionally biased region" description="Low complexity" evidence="6">
    <location>
        <begin position="64"/>
        <end position="85"/>
    </location>
</feature>
<keyword evidence="4" id="KW-0539">Nucleus</keyword>
<evidence type="ECO:0000256" key="3">
    <source>
        <dbReference type="ARBA" id="ARBA00022737"/>
    </source>
</evidence>
<feature type="region of interest" description="Disordered" evidence="6">
    <location>
        <begin position="1"/>
        <end position="100"/>
    </location>
</feature>
<feature type="repeat" description="WD" evidence="5">
    <location>
        <begin position="172"/>
        <end position="213"/>
    </location>
</feature>
<dbReference type="AlphaFoldDB" id="A0A8J5XQ68"/>
<comment type="caution">
    <text evidence="7">The sequence shown here is derived from an EMBL/GenBank/DDBJ whole genome shotgun (WGS) entry which is preliminary data.</text>
</comment>
<organism evidence="7 8">
    <name type="scientific">Diacronema lutheri</name>
    <name type="common">Unicellular marine alga</name>
    <name type="synonym">Monochrysis lutheri</name>
    <dbReference type="NCBI Taxonomy" id="2081491"/>
    <lineage>
        <taxon>Eukaryota</taxon>
        <taxon>Haptista</taxon>
        <taxon>Haptophyta</taxon>
        <taxon>Pavlovophyceae</taxon>
        <taxon>Pavlovales</taxon>
        <taxon>Pavlovaceae</taxon>
        <taxon>Diacronema</taxon>
    </lineage>
</organism>
<dbReference type="InterPro" id="IPR001680">
    <property type="entry name" value="WD40_rpt"/>
</dbReference>
<dbReference type="PROSITE" id="PS00678">
    <property type="entry name" value="WD_REPEATS_1"/>
    <property type="match status" value="1"/>
</dbReference>
<dbReference type="GO" id="GO:0034511">
    <property type="term" value="F:U3 snoRNA binding"/>
    <property type="evidence" value="ECO:0007669"/>
    <property type="project" value="InterPro"/>
</dbReference>
<reference evidence="7" key="1">
    <citation type="submission" date="2021-05" db="EMBL/GenBank/DDBJ databases">
        <title>The genome of the haptophyte Pavlova lutheri (Diacronema luteri, Pavlovales) - a model for lipid biosynthesis in eukaryotic algae.</title>
        <authorList>
            <person name="Hulatt C.J."/>
            <person name="Posewitz M.C."/>
        </authorList>
    </citation>
    <scope>NUCLEOTIDE SEQUENCE</scope>
    <source>
        <strain evidence="7">NIVA-4/92</strain>
    </source>
</reference>
<dbReference type="OMA" id="CSLRIWK"/>
<dbReference type="OrthoDB" id="189968at2759"/>
<dbReference type="SUPFAM" id="SSF50978">
    <property type="entry name" value="WD40 repeat-like"/>
    <property type="match status" value="1"/>
</dbReference>
<dbReference type="PANTHER" id="PTHR19865:SF0">
    <property type="entry name" value="U3 SMALL NUCLEOLAR RNA-INTERACTING PROTEIN 2"/>
    <property type="match status" value="1"/>
</dbReference>
<feature type="compositionally biased region" description="Acidic residues" evidence="6">
    <location>
        <begin position="51"/>
        <end position="63"/>
    </location>
</feature>
<dbReference type="PANTHER" id="PTHR19865">
    <property type="entry name" value="U3 SMALL NUCLEOLAR RNA INTERACTING PROTEIN 2"/>
    <property type="match status" value="1"/>
</dbReference>
<gene>
    <name evidence="7" type="ORF">KFE25_002063</name>
</gene>
<proteinExistence type="predicted"/>
<dbReference type="GO" id="GO:0032040">
    <property type="term" value="C:small-subunit processome"/>
    <property type="evidence" value="ECO:0007669"/>
    <property type="project" value="TreeGrafter"/>
</dbReference>
<comment type="subcellular location">
    <subcellularLocation>
        <location evidence="1">Nucleus</location>
    </subcellularLocation>
</comment>
<dbReference type="InterPro" id="IPR039241">
    <property type="entry name" value="Rrp9-like"/>
</dbReference>
<dbReference type="InterPro" id="IPR015943">
    <property type="entry name" value="WD40/YVTN_repeat-like_dom_sf"/>
</dbReference>
<dbReference type="EMBL" id="JAGTXO010000008">
    <property type="protein sequence ID" value="KAG8466307.1"/>
    <property type="molecule type" value="Genomic_DNA"/>
</dbReference>
<evidence type="ECO:0000256" key="4">
    <source>
        <dbReference type="ARBA" id="ARBA00023242"/>
    </source>
</evidence>
<dbReference type="Pfam" id="PF00400">
    <property type="entry name" value="WD40"/>
    <property type="match status" value="4"/>
</dbReference>
<dbReference type="Proteomes" id="UP000751190">
    <property type="component" value="Unassembled WGS sequence"/>
</dbReference>
<evidence type="ECO:0000256" key="6">
    <source>
        <dbReference type="SAM" id="MobiDB-lite"/>
    </source>
</evidence>
<feature type="repeat" description="WD" evidence="5">
    <location>
        <begin position="258"/>
        <end position="299"/>
    </location>
</feature>
<name>A0A8J5XQ68_DIALT</name>
<evidence type="ECO:0000256" key="2">
    <source>
        <dbReference type="ARBA" id="ARBA00022574"/>
    </source>
</evidence>
<dbReference type="InterPro" id="IPR036322">
    <property type="entry name" value="WD40_repeat_dom_sf"/>
</dbReference>
<keyword evidence="2 5" id="KW-0853">WD repeat</keyword>
<evidence type="ECO:0000256" key="5">
    <source>
        <dbReference type="PROSITE-ProRule" id="PRU00221"/>
    </source>
</evidence>
<accession>A0A8J5XQ68</accession>
<dbReference type="Gene3D" id="2.130.10.10">
    <property type="entry name" value="YVTN repeat-like/Quinoprotein amine dehydrogenase"/>
    <property type="match status" value="1"/>
</dbReference>
<feature type="compositionally biased region" description="Acidic residues" evidence="6">
    <location>
        <begin position="86"/>
        <end position="96"/>
    </location>
</feature>
<dbReference type="PROSITE" id="PS50082">
    <property type="entry name" value="WD_REPEATS_2"/>
    <property type="match status" value="3"/>
</dbReference>
<feature type="repeat" description="WD" evidence="5">
    <location>
        <begin position="216"/>
        <end position="257"/>
    </location>
</feature>
<dbReference type="SMART" id="SM00320">
    <property type="entry name" value="WD40"/>
    <property type="match status" value="6"/>
</dbReference>
<evidence type="ECO:0000313" key="7">
    <source>
        <dbReference type="EMBL" id="KAG8466307.1"/>
    </source>
</evidence>
<evidence type="ECO:0000256" key="1">
    <source>
        <dbReference type="ARBA" id="ARBA00004123"/>
    </source>
</evidence>
<evidence type="ECO:0008006" key="9">
    <source>
        <dbReference type="Google" id="ProtNLM"/>
    </source>
</evidence>
<sequence length="497" mass="52615">MPAKGRVSAGSARPKRGANGAVTSSARPARGRAAPEKRQRTVRAKPAQVDGEIDSDSEPDSDDNAAVARRARGAAVAADAHGEASGSEDESEDVETADERRVRMAKAMLAKLESAKRAAASRDGDSDVDSDAVERDIDRELAKQAAQAAGRHFERIAARLRAAPAAPPPRFIRAHARAPTALALASDERTAYSGAKDGELLKWDVETGQRMRLTPKAGKRPPIAALALSADGHLLACGGPDRLLHIWDTRIGKCAESFKGHRDGLTALAFGGSKNELFTAAKDRTVKVWNLDEMTYVETLFGHADAITAIDSLSPERAVSVGADRTVRMWKVLEETQLVFHAHMASIDCVRMLTPTSFITGSQDGALCLWLATRKKPVATALRAHGAGAPAAAGSGADGGACNWVSALGVVPSSDLALSGSADGFLRFWRCDAHESSLEQVYSVPVPGFINAIQVAQTSRRFAVVATAQEHRLGSWFRDHSAKNGIAIIPLPPGLVG</sequence>
<dbReference type="FunFam" id="2.130.10.10:FF:000509">
    <property type="entry name" value="U3 small nucleolar RNA-interacting protein"/>
    <property type="match status" value="1"/>
</dbReference>
<protein>
    <recommendedName>
        <fullName evidence="9">U3 small nucleolar RNA-interacting protein 2</fullName>
    </recommendedName>
</protein>